<feature type="region of interest" description="Disordered" evidence="4">
    <location>
        <begin position="1"/>
        <end position="24"/>
    </location>
</feature>
<name>A0A511XF82_9PROT</name>
<dbReference type="PROSITE" id="PS51118">
    <property type="entry name" value="HTH_HXLR"/>
    <property type="match status" value="1"/>
</dbReference>
<reference evidence="6 7" key="1">
    <citation type="submission" date="2019-07" db="EMBL/GenBank/DDBJ databases">
        <title>Whole genome shotgun sequence of Acetobacter nitrogenifigens NBRC 105050.</title>
        <authorList>
            <person name="Hosoyama A."/>
            <person name="Uohara A."/>
            <person name="Ohji S."/>
            <person name="Ichikawa N."/>
        </authorList>
    </citation>
    <scope>NUCLEOTIDE SEQUENCE [LARGE SCALE GENOMIC DNA]</scope>
    <source>
        <strain evidence="6 7">NBRC 105050</strain>
    </source>
</reference>
<keyword evidence="1" id="KW-0805">Transcription regulation</keyword>
<dbReference type="PANTHER" id="PTHR33204:SF39">
    <property type="entry name" value="TRANSCRIPTIONAL REGULATORY PROTEIN"/>
    <property type="match status" value="1"/>
</dbReference>
<keyword evidence="3" id="KW-0804">Transcription</keyword>
<keyword evidence="7" id="KW-1185">Reference proteome</keyword>
<organism evidence="6 7">
    <name type="scientific">Acetobacter nitrogenifigens DSM 23921 = NBRC 105050</name>
    <dbReference type="NCBI Taxonomy" id="1120919"/>
    <lineage>
        <taxon>Bacteria</taxon>
        <taxon>Pseudomonadati</taxon>
        <taxon>Pseudomonadota</taxon>
        <taxon>Alphaproteobacteria</taxon>
        <taxon>Acetobacterales</taxon>
        <taxon>Acetobacteraceae</taxon>
        <taxon>Acetobacter</taxon>
    </lineage>
</organism>
<evidence type="ECO:0000259" key="5">
    <source>
        <dbReference type="PROSITE" id="PS51118"/>
    </source>
</evidence>
<sequence>MSERSTPPRPLTKEQATRPAMTGSCNQNEVLTRLGDKWTIMVMLQLATAPDRRLRFSAIRREVGGISQRMLTVTLRMLERNGLVIRHYFAEVPPRVEYEMSPLGYSLVPTLENFSAWIAANWQNMEDARQQYDRGP</sequence>
<dbReference type="InterPro" id="IPR002577">
    <property type="entry name" value="HTH_HxlR"/>
</dbReference>
<gene>
    <name evidence="6" type="ORF">ANI02nite_34910</name>
</gene>
<dbReference type="Proteomes" id="UP000321635">
    <property type="component" value="Unassembled WGS sequence"/>
</dbReference>
<evidence type="ECO:0000313" key="6">
    <source>
        <dbReference type="EMBL" id="GEN61607.1"/>
    </source>
</evidence>
<comment type="caution">
    <text evidence="6">The sequence shown here is derived from an EMBL/GenBank/DDBJ whole genome shotgun (WGS) entry which is preliminary data.</text>
</comment>
<dbReference type="PANTHER" id="PTHR33204">
    <property type="entry name" value="TRANSCRIPTIONAL REGULATOR, MARR FAMILY"/>
    <property type="match status" value="1"/>
</dbReference>
<evidence type="ECO:0000313" key="7">
    <source>
        <dbReference type="Proteomes" id="UP000321635"/>
    </source>
</evidence>
<dbReference type="Pfam" id="PF01638">
    <property type="entry name" value="HxlR"/>
    <property type="match status" value="1"/>
</dbReference>
<dbReference type="STRING" id="1120919.GCA_000429165_03749"/>
<dbReference type="InterPro" id="IPR036390">
    <property type="entry name" value="WH_DNA-bd_sf"/>
</dbReference>
<keyword evidence="2" id="KW-0238">DNA-binding</keyword>
<evidence type="ECO:0000256" key="4">
    <source>
        <dbReference type="SAM" id="MobiDB-lite"/>
    </source>
</evidence>
<dbReference type="GO" id="GO:0003677">
    <property type="term" value="F:DNA binding"/>
    <property type="evidence" value="ECO:0007669"/>
    <property type="project" value="UniProtKB-KW"/>
</dbReference>
<protein>
    <submittedName>
        <fullName evidence="6">HxlR family transcriptional regulator</fullName>
    </submittedName>
</protein>
<evidence type="ECO:0000256" key="3">
    <source>
        <dbReference type="ARBA" id="ARBA00023163"/>
    </source>
</evidence>
<dbReference type="Gene3D" id="1.10.10.10">
    <property type="entry name" value="Winged helix-like DNA-binding domain superfamily/Winged helix DNA-binding domain"/>
    <property type="match status" value="1"/>
</dbReference>
<accession>A0A511XF82</accession>
<evidence type="ECO:0000256" key="1">
    <source>
        <dbReference type="ARBA" id="ARBA00023015"/>
    </source>
</evidence>
<dbReference type="SUPFAM" id="SSF46785">
    <property type="entry name" value="Winged helix' DNA-binding domain"/>
    <property type="match status" value="1"/>
</dbReference>
<proteinExistence type="predicted"/>
<dbReference type="AlphaFoldDB" id="A0A511XF82"/>
<dbReference type="EMBL" id="BJYF01000050">
    <property type="protein sequence ID" value="GEN61607.1"/>
    <property type="molecule type" value="Genomic_DNA"/>
</dbReference>
<dbReference type="InterPro" id="IPR036388">
    <property type="entry name" value="WH-like_DNA-bd_sf"/>
</dbReference>
<evidence type="ECO:0000256" key="2">
    <source>
        <dbReference type="ARBA" id="ARBA00023125"/>
    </source>
</evidence>
<feature type="domain" description="HTH hxlR-type" evidence="5">
    <location>
        <begin position="25"/>
        <end position="126"/>
    </location>
</feature>
<dbReference type="RefSeq" id="WP_035376912.1">
    <property type="nucleotide sequence ID" value="NZ_AUBI01000033.1"/>
</dbReference>
<dbReference type="OrthoDB" id="9800350at2"/>